<feature type="transmembrane region" description="Helical" evidence="8">
    <location>
        <begin position="151"/>
        <end position="172"/>
    </location>
</feature>
<keyword evidence="4" id="KW-1003">Cell membrane</keyword>
<dbReference type="GO" id="GO:0022857">
    <property type="term" value="F:transmembrane transporter activity"/>
    <property type="evidence" value="ECO:0007669"/>
    <property type="project" value="InterPro"/>
</dbReference>
<reference evidence="9 10" key="1">
    <citation type="journal article" date="2014" name="Genome Announc.">
        <title>Draft Genome Sequence of Lutibaculum baratangense Strain AMV1T, Isolated from a Mud Volcano in Andamans, India.</title>
        <authorList>
            <person name="Singh A."/>
            <person name="Sreenivas A."/>
            <person name="Sathyanarayana Reddy G."/>
            <person name="Pinnaka A.K."/>
            <person name="Shivaji S."/>
        </authorList>
    </citation>
    <scope>NUCLEOTIDE SEQUENCE [LARGE SCALE GENOMIC DNA]</scope>
    <source>
        <strain evidence="9 10">AMV1</strain>
    </source>
</reference>
<comment type="similarity">
    <text evidence="2">Belongs to the binding-protein-dependent transport system permease family. FecCD subfamily.</text>
</comment>
<dbReference type="CDD" id="cd06550">
    <property type="entry name" value="TM_ABC_iron-siderophores_like"/>
    <property type="match status" value="1"/>
</dbReference>
<comment type="subcellular location">
    <subcellularLocation>
        <location evidence="1">Cell membrane</location>
        <topology evidence="1">Multi-pass membrane protein</topology>
    </subcellularLocation>
</comment>
<organism evidence="9 10">
    <name type="scientific">Lutibaculum baratangense AMV1</name>
    <dbReference type="NCBI Taxonomy" id="631454"/>
    <lineage>
        <taxon>Bacteria</taxon>
        <taxon>Pseudomonadati</taxon>
        <taxon>Pseudomonadota</taxon>
        <taxon>Alphaproteobacteria</taxon>
        <taxon>Hyphomicrobiales</taxon>
        <taxon>Tepidamorphaceae</taxon>
        <taxon>Lutibaculum</taxon>
    </lineage>
</organism>
<feature type="transmembrane region" description="Helical" evidence="8">
    <location>
        <begin position="43"/>
        <end position="61"/>
    </location>
</feature>
<comment type="caution">
    <text evidence="9">The sequence shown here is derived from an EMBL/GenBank/DDBJ whole genome shotgun (WGS) entry which is preliminary data.</text>
</comment>
<feature type="transmembrane region" description="Helical" evidence="8">
    <location>
        <begin position="12"/>
        <end position="31"/>
    </location>
</feature>
<dbReference type="PATRIC" id="fig|631454.5.peg.2802"/>
<dbReference type="EMBL" id="AWXZ01000037">
    <property type="protein sequence ID" value="ESR23892.1"/>
    <property type="molecule type" value="Genomic_DNA"/>
</dbReference>
<gene>
    <name evidence="9" type="ORF">N177_2837</name>
</gene>
<dbReference type="FunFam" id="1.10.3470.10:FF:000001">
    <property type="entry name" value="Vitamin B12 ABC transporter permease BtuC"/>
    <property type="match status" value="1"/>
</dbReference>
<dbReference type="eggNOG" id="COG0609">
    <property type="taxonomic scope" value="Bacteria"/>
</dbReference>
<proteinExistence type="inferred from homology"/>
<name>V4QW03_9HYPH</name>
<feature type="transmembrane region" description="Helical" evidence="8">
    <location>
        <begin position="267"/>
        <end position="286"/>
    </location>
</feature>
<dbReference type="STRING" id="631454.N177_2837"/>
<dbReference type="PANTHER" id="PTHR30472">
    <property type="entry name" value="FERRIC ENTEROBACTIN TRANSPORT SYSTEM PERMEASE PROTEIN"/>
    <property type="match status" value="1"/>
</dbReference>
<keyword evidence="5 8" id="KW-0812">Transmembrane</keyword>
<evidence type="ECO:0000256" key="1">
    <source>
        <dbReference type="ARBA" id="ARBA00004651"/>
    </source>
</evidence>
<evidence type="ECO:0000256" key="5">
    <source>
        <dbReference type="ARBA" id="ARBA00022692"/>
    </source>
</evidence>
<dbReference type="InterPro" id="IPR037294">
    <property type="entry name" value="ABC_BtuC-like"/>
</dbReference>
<feature type="transmembrane region" description="Helical" evidence="8">
    <location>
        <begin position="73"/>
        <end position="97"/>
    </location>
</feature>
<dbReference type="AlphaFoldDB" id="V4QW03"/>
<dbReference type="Pfam" id="PF01032">
    <property type="entry name" value="FecCD"/>
    <property type="match status" value="1"/>
</dbReference>
<evidence type="ECO:0000256" key="3">
    <source>
        <dbReference type="ARBA" id="ARBA00022448"/>
    </source>
</evidence>
<keyword evidence="3" id="KW-0813">Transport</keyword>
<keyword evidence="6 8" id="KW-1133">Transmembrane helix</keyword>
<evidence type="ECO:0000313" key="10">
    <source>
        <dbReference type="Proteomes" id="UP000017819"/>
    </source>
</evidence>
<keyword evidence="7 8" id="KW-0472">Membrane</keyword>
<dbReference type="Proteomes" id="UP000017819">
    <property type="component" value="Unassembled WGS sequence"/>
</dbReference>
<dbReference type="GO" id="GO:0005886">
    <property type="term" value="C:plasma membrane"/>
    <property type="evidence" value="ECO:0007669"/>
    <property type="project" value="UniProtKB-SubCell"/>
</dbReference>
<evidence type="ECO:0000256" key="6">
    <source>
        <dbReference type="ARBA" id="ARBA00022989"/>
    </source>
</evidence>
<protein>
    <submittedName>
        <fullName evidence="9">Hemin ABC transporter, permease protein</fullName>
    </submittedName>
</protein>
<dbReference type="InterPro" id="IPR000522">
    <property type="entry name" value="ABC_transptr_permease_BtuC"/>
</dbReference>
<feature type="transmembrane region" description="Helical" evidence="8">
    <location>
        <begin position="239"/>
        <end position="261"/>
    </location>
</feature>
<dbReference type="PANTHER" id="PTHR30472:SF25">
    <property type="entry name" value="ABC TRANSPORTER PERMEASE PROTEIN MJ0876-RELATED"/>
    <property type="match status" value="1"/>
</dbReference>
<dbReference type="SUPFAM" id="SSF81345">
    <property type="entry name" value="ABC transporter involved in vitamin B12 uptake, BtuC"/>
    <property type="match status" value="1"/>
</dbReference>
<evidence type="ECO:0000256" key="2">
    <source>
        <dbReference type="ARBA" id="ARBA00007935"/>
    </source>
</evidence>
<evidence type="ECO:0000256" key="4">
    <source>
        <dbReference type="ARBA" id="ARBA00022475"/>
    </source>
</evidence>
<dbReference type="GO" id="GO:0033214">
    <property type="term" value="P:siderophore-iron import into cell"/>
    <property type="evidence" value="ECO:0007669"/>
    <property type="project" value="TreeGrafter"/>
</dbReference>
<dbReference type="Gene3D" id="1.10.3470.10">
    <property type="entry name" value="ABC transporter involved in vitamin B12 uptake, BtuC"/>
    <property type="match status" value="1"/>
</dbReference>
<evidence type="ECO:0000256" key="8">
    <source>
        <dbReference type="SAM" id="Phobius"/>
    </source>
</evidence>
<feature type="transmembrane region" description="Helical" evidence="8">
    <location>
        <begin position="198"/>
        <end position="227"/>
    </location>
</feature>
<accession>V4QW03</accession>
<evidence type="ECO:0000256" key="7">
    <source>
        <dbReference type="ARBA" id="ARBA00023136"/>
    </source>
</evidence>
<dbReference type="RefSeq" id="WP_023432962.1">
    <property type="nucleotide sequence ID" value="NZ_AWXZ01000037.1"/>
</dbReference>
<feature type="transmembrane region" description="Helical" evidence="8">
    <location>
        <begin position="109"/>
        <end position="130"/>
    </location>
</feature>
<evidence type="ECO:0000313" key="9">
    <source>
        <dbReference type="EMBL" id="ESR23892.1"/>
    </source>
</evidence>
<sequence>MPDVILWQIRMPRVLVGAMVGAALAVSGAVMQGLFRNPLADPGLVGISAGASLGAVTYLVIGAPLAALLPHALAIYGLPISAAIGGLAATLVLYRIATREGRTSIATMLLAGIALAALVAAMTGLLIYMADDRQLRDITFWSLGSLGGANWEKAAAIAPFLLVPMIAVPLLADGLDGLLLGEATARHLGIGVETLKRVAIAAVAAYVGAAVAAAGPIAFVGIVVPHVLRLAIGPRHRGLLPASALLGAVLLLAADAVARTVVAPAELPIGILTALFGAPLFLWLLLKRRMLVDL</sequence>
<keyword evidence="10" id="KW-1185">Reference proteome</keyword>